<evidence type="ECO:0000256" key="4">
    <source>
        <dbReference type="ARBA" id="ARBA00012572"/>
    </source>
</evidence>
<keyword evidence="9 10" id="KW-0413">Isomerase</keyword>
<comment type="pathway">
    <text evidence="2 10">Amino-acid biosynthesis; L-tryptophan biosynthesis; L-tryptophan from chorismate: step 3/5.</text>
</comment>
<dbReference type="HAMAP" id="MF_00135">
    <property type="entry name" value="PRAI"/>
    <property type="match status" value="1"/>
</dbReference>
<dbReference type="EC" id="5.3.1.24" evidence="4 10"/>
<dbReference type="SUPFAM" id="SSF51366">
    <property type="entry name" value="Ribulose-phoshate binding barrel"/>
    <property type="match status" value="1"/>
</dbReference>
<keyword evidence="7 10" id="KW-0822">Tryptophan biosynthesis</keyword>
<evidence type="ECO:0000256" key="1">
    <source>
        <dbReference type="ARBA" id="ARBA00001164"/>
    </source>
</evidence>
<reference evidence="12 13" key="1">
    <citation type="submission" date="2018-07" db="EMBL/GenBank/DDBJ databases">
        <title>Genomic Encyclopedia of Type Strains, Phase IV (KMG-IV): sequencing the most valuable type-strain genomes for metagenomic binning, comparative biology and taxonomic classification.</title>
        <authorList>
            <person name="Goeker M."/>
        </authorList>
    </citation>
    <scope>NUCLEOTIDE SEQUENCE [LARGE SCALE GENOMIC DNA]</scope>
    <source>
        <strain evidence="12 13">DSM 27696</strain>
    </source>
</reference>
<evidence type="ECO:0000256" key="5">
    <source>
        <dbReference type="ARBA" id="ARBA00022272"/>
    </source>
</evidence>
<dbReference type="Proteomes" id="UP000252585">
    <property type="component" value="Unassembled WGS sequence"/>
</dbReference>
<dbReference type="CDD" id="cd00405">
    <property type="entry name" value="PRAI"/>
    <property type="match status" value="1"/>
</dbReference>
<dbReference type="RefSeq" id="WP_245937356.1">
    <property type="nucleotide sequence ID" value="NZ_QPJJ01000001.1"/>
</dbReference>
<name>A0A368YBB7_9BACI</name>
<gene>
    <name evidence="10" type="primary">trpF</name>
    <name evidence="12" type="ORF">DFR57_101427</name>
</gene>
<evidence type="ECO:0000313" key="13">
    <source>
        <dbReference type="Proteomes" id="UP000252585"/>
    </source>
</evidence>
<keyword evidence="13" id="KW-1185">Reference proteome</keyword>
<evidence type="ECO:0000259" key="11">
    <source>
        <dbReference type="Pfam" id="PF00697"/>
    </source>
</evidence>
<dbReference type="NCBIfam" id="NF002298">
    <property type="entry name" value="PRK01222.1-4"/>
    <property type="match status" value="1"/>
</dbReference>
<dbReference type="InterPro" id="IPR013785">
    <property type="entry name" value="Aldolase_TIM"/>
</dbReference>
<evidence type="ECO:0000256" key="10">
    <source>
        <dbReference type="HAMAP-Rule" id="MF_00135"/>
    </source>
</evidence>
<protein>
    <recommendedName>
        <fullName evidence="5 10">N-(5'-phosphoribosyl)anthranilate isomerase</fullName>
        <shortName evidence="10">PRAI</shortName>
        <ecNumber evidence="4 10">5.3.1.24</ecNumber>
    </recommendedName>
</protein>
<organism evidence="12 13">
    <name type="scientific">Saliterribacillus persicus</name>
    <dbReference type="NCBI Taxonomy" id="930114"/>
    <lineage>
        <taxon>Bacteria</taxon>
        <taxon>Bacillati</taxon>
        <taxon>Bacillota</taxon>
        <taxon>Bacilli</taxon>
        <taxon>Bacillales</taxon>
        <taxon>Bacillaceae</taxon>
        <taxon>Saliterribacillus</taxon>
    </lineage>
</organism>
<evidence type="ECO:0000256" key="9">
    <source>
        <dbReference type="ARBA" id="ARBA00023235"/>
    </source>
</evidence>
<dbReference type="PANTHER" id="PTHR42894">
    <property type="entry name" value="N-(5'-PHOSPHORIBOSYL)ANTHRANILATE ISOMERASE"/>
    <property type="match status" value="1"/>
</dbReference>
<comment type="similarity">
    <text evidence="3 10">Belongs to the TrpF family.</text>
</comment>
<dbReference type="PANTHER" id="PTHR42894:SF1">
    <property type="entry name" value="N-(5'-PHOSPHORIBOSYL)ANTHRANILATE ISOMERASE"/>
    <property type="match status" value="1"/>
</dbReference>
<dbReference type="GO" id="GO:0000162">
    <property type="term" value="P:L-tryptophan biosynthetic process"/>
    <property type="evidence" value="ECO:0007669"/>
    <property type="project" value="UniProtKB-UniRule"/>
</dbReference>
<keyword evidence="6 10" id="KW-0028">Amino-acid biosynthesis</keyword>
<dbReference type="Pfam" id="PF00697">
    <property type="entry name" value="PRAI"/>
    <property type="match status" value="1"/>
</dbReference>
<keyword evidence="8 10" id="KW-0057">Aromatic amino acid biosynthesis</keyword>
<evidence type="ECO:0000313" key="12">
    <source>
        <dbReference type="EMBL" id="RCW77551.1"/>
    </source>
</evidence>
<dbReference type="FunFam" id="3.20.20.70:FF:000075">
    <property type="entry name" value="Tryptophan biosynthesis protein TRP1"/>
    <property type="match status" value="1"/>
</dbReference>
<feature type="domain" description="N-(5'phosphoribosyl) anthranilate isomerase (PRAI)" evidence="11">
    <location>
        <begin position="3"/>
        <end position="197"/>
    </location>
</feature>
<dbReference type="InterPro" id="IPR044643">
    <property type="entry name" value="TrpF_fam"/>
</dbReference>
<dbReference type="InterPro" id="IPR011060">
    <property type="entry name" value="RibuloseP-bd_barrel"/>
</dbReference>
<evidence type="ECO:0000256" key="2">
    <source>
        <dbReference type="ARBA" id="ARBA00004664"/>
    </source>
</evidence>
<dbReference type="GO" id="GO:0004640">
    <property type="term" value="F:phosphoribosylanthranilate isomerase activity"/>
    <property type="evidence" value="ECO:0007669"/>
    <property type="project" value="UniProtKB-UniRule"/>
</dbReference>
<accession>A0A368YBB7</accession>
<comment type="caution">
    <text evidence="12">The sequence shown here is derived from an EMBL/GenBank/DDBJ whole genome shotgun (WGS) entry which is preliminary data.</text>
</comment>
<evidence type="ECO:0000256" key="3">
    <source>
        <dbReference type="ARBA" id="ARBA00007571"/>
    </source>
</evidence>
<evidence type="ECO:0000256" key="8">
    <source>
        <dbReference type="ARBA" id="ARBA00023141"/>
    </source>
</evidence>
<dbReference type="InterPro" id="IPR001240">
    <property type="entry name" value="PRAI_dom"/>
</dbReference>
<dbReference type="AlphaFoldDB" id="A0A368YBB7"/>
<evidence type="ECO:0000256" key="6">
    <source>
        <dbReference type="ARBA" id="ARBA00022605"/>
    </source>
</evidence>
<proteinExistence type="inferred from homology"/>
<comment type="catalytic activity">
    <reaction evidence="1 10">
        <text>N-(5-phospho-beta-D-ribosyl)anthranilate = 1-(2-carboxyphenylamino)-1-deoxy-D-ribulose 5-phosphate</text>
        <dbReference type="Rhea" id="RHEA:21540"/>
        <dbReference type="ChEBI" id="CHEBI:18277"/>
        <dbReference type="ChEBI" id="CHEBI:58613"/>
        <dbReference type="EC" id="5.3.1.24"/>
    </reaction>
</comment>
<evidence type="ECO:0000256" key="7">
    <source>
        <dbReference type="ARBA" id="ARBA00022822"/>
    </source>
</evidence>
<dbReference type="Gene3D" id="3.20.20.70">
    <property type="entry name" value="Aldolase class I"/>
    <property type="match status" value="1"/>
</dbReference>
<sequence>MKVKICGITTKEAAQEAVRSGADFIGFVFARSKREVTKEQAAEIAKVIPASVKKVGVFVNESQEVIEEIVQTVGLDYIQLHGDESPEFCNSFRKPVIKAFHVKEKDDLLAIQNYQCAYYLLDSPAGKYRGGNGEKFDWSLAKDISFFDGKIILAGGLHADNVQEAIREVNPAGIDVSSGVETNGEKDLAKINIFIQKAKQIEG</sequence>
<dbReference type="UniPathway" id="UPA00035">
    <property type="reaction ID" value="UER00042"/>
</dbReference>
<dbReference type="EMBL" id="QPJJ01000001">
    <property type="protein sequence ID" value="RCW77551.1"/>
    <property type="molecule type" value="Genomic_DNA"/>
</dbReference>
<dbReference type="NCBIfam" id="NF002300">
    <property type="entry name" value="PRK01222.1-7"/>
    <property type="match status" value="1"/>
</dbReference>